<evidence type="ECO:0000313" key="2">
    <source>
        <dbReference type="EMBL" id="CAL4102347.1"/>
    </source>
</evidence>
<reference evidence="2 3" key="1">
    <citation type="submission" date="2024-05" db="EMBL/GenBank/DDBJ databases">
        <authorList>
            <person name="Wallberg A."/>
        </authorList>
    </citation>
    <scope>NUCLEOTIDE SEQUENCE [LARGE SCALE GENOMIC DNA]</scope>
</reference>
<dbReference type="GO" id="GO:0019901">
    <property type="term" value="F:protein kinase binding"/>
    <property type="evidence" value="ECO:0007669"/>
    <property type="project" value="TreeGrafter"/>
</dbReference>
<dbReference type="AlphaFoldDB" id="A0AAV2QYR9"/>
<dbReference type="SUPFAM" id="SSF48371">
    <property type="entry name" value="ARM repeat"/>
    <property type="match status" value="1"/>
</dbReference>
<evidence type="ECO:0000259" key="1">
    <source>
        <dbReference type="Pfam" id="PF15787"/>
    </source>
</evidence>
<accession>A0AAV2QYR9</accession>
<dbReference type="EMBL" id="CAXKWB010011823">
    <property type="protein sequence ID" value="CAL4102347.1"/>
    <property type="molecule type" value="Genomic_DNA"/>
</dbReference>
<evidence type="ECO:0000313" key="3">
    <source>
        <dbReference type="Proteomes" id="UP001497623"/>
    </source>
</evidence>
<gene>
    <name evidence="2" type="ORF">MNOR_LOCUS17295</name>
</gene>
<dbReference type="Pfam" id="PF15787">
    <property type="entry name" value="DUF4704"/>
    <property type="match status" value="1"/>
</dbReference>
<dbReference type="InterPro" id="IPR031570">
    <property type="entry name" value="NBEA/BDCP_DUF4704"/>
</dbReference>
<keyword evidence="3" id="KW-1185">Reference proteome</keyword>
<dbReference type="GO" id="GO:0005829">
    <property type="term" value="C:cytosol"/>
    <property type="evidence" value="ECO:0007669"/>
    <property type="project" value="TreeGrafter"/>
</dbReference>
<proteinExistence type="predicted"/>
<name>A0AAV2QYR9_MEGNR</name>
<dbReference type="GO" id="GO:0016020">
    <property type="term" value="C:membrane"/>
    <property type="evidence" value="ECO:0007669"/>
    <property type="project" value="TreeGrafter"/>
</dbReference>
<sequence>MLRSSEIVAYAQLYNNSKFVHLKPTVCIYLMYHCVPYGDDSLVINAIDGPRPSEKDIVSLRAYMLLFLKQLIMIGNGVKEDELQAILNFLSTMHEDENLHDVLQMLMSLMSEHPSSMVPAFDAKHGVRTVFKLLASESQLIRLQALKLLGYFLSRSTHKRKYDVMNPHNLYTLLAERLLVHEETLTLPTYNCLYEILTEHISQQVMYCKHPEPESHYRLENP</sequence>
<dbReference type="PANTHER" id="PTHR13743">
    <property type="entry name" value="BEIGE/BEACH-RELATED"/>
    <property type="match status" value="1"/>
</dbReference>
<organism evidence="2 3">
    <name type="scientific">Meganyctiphanes norvegica</name>
    <name type="common">Northern krill</name>
    <name type="synonym">Thysanopoda norvegica</name>
    <dbReference type="NCBI Taxonomy" id="48144"/>
    <lineage>
        <taxon>Eukaryota</taxon>
        <taxon>Metazoa</taxon>
        <taxon>Ecdysozoa</taxon>
        <taxon>Arthropoda</taxon>
        <taxon>Crustacea</taxon>
        <taxon>Multicrustacea</taxon>
        <taxon>Malacostraca</taxon>
        <taxon>Eumalacostraca</taxon>
        <taxon>Eucarida</taxon>
        <taxon>Euphausiacea</taxon>
        <taxon>Euphausiidae</taxon>
        <taxon>Meganyctiphanes</taxon>
    </lineage>
</organism>
<dbReference type="InterPro" id="IPR016024">
    <property type="entry name" value="ARM-type_fold"/>
</dbReference>
<feature type="non-terminal residue" evidence="2">
    <location>
        <position position="222"/>
    </location>
</feature>
<dbReference type="PANTHER" id="PTHR13743:SF162">
    <property type="entry name" value="NEUROBEACHIN"/>
    <property type="match status" value="1"/>
</dbReference>
<comment type="caution">
    <text evidence="2">The sequence shown here is derived from an EMBL/GenBank/DDBJ whole genome shotgun (WGS) entry which is preliminary data.</text>
</comment>
<feature type="domain" description="DUF4704" evidence="1">
    <location>
        <begin position="37"/>
        <end position="222"/>
    </location>
</feature>
<dbReference type="Proteomes" id="UP001497623">
    <property type="component" value="Unassembled WGS sequence"/>
</dbReference>
<dbReference type="GO" id="GO:0008104">
    <property type="term" value="P:intracellular protein localization"/>
    <property type="evidence" value="ECO:0007669"/>
    <property type="project" value="TreeGrafter"/>
</dbReference>
<protein>
    <recommendedName>
        <fullName evidence="1">DUF4704 domain-containing protein</fullName>
    </recommendedName>
</protein>
<dbReference type="InterPro" id="IPR050865">
    <property type="entry name" value="BEACH_Domain"/>
</dbReference>